<dbReference type="EMBL" id="VSWC01000170">
    <property type="protein sequence ID" value="KAA1071272.1"/>
    <property type="molecule type" value="Genomic_DNA"/>
</dbReference>
<keyword evidence="3" id="KW-1185">Reference proteome</keyword>
<evidence type="ECO:0000256" key="1">
    <source>
        <dbReference type="SAM" id="MobiDB-lite"/>
    </source>
</evidence>
<comment type="caution">
    <text evidence="2">The sequence shown here is derived from an EMBL/GenBank/DDBJ whole genome shotgun (WGS) entry which is preliminary data.</text>
</comment>
<proteinExistence type="predicted"/>
<protein>
    <submittedName>
        <fullName evidence="2">Uncharacterized protein</fullName>
    </submittedName>
</protein>
<sequence>MGLDSDKRIQSPSRFRDSVPPTPVVLRLRRYPFFPPQAPRPALTYRSALISRLEFLERGIRTSVEERKIFQFHEAIDERHSNESRNNQNNQSTSD</sequence>
<dbReference type="AlphaFoldDB" id="A0A5B0M3A9"/>
<dbReference type="Proteomes" id="UP000324748">
    <property type="component" value="Unassembled WGS sequence"/>
</dbReference>
<accession>A0A5B0M3A9</accession>
<feature type="region of interest" description="Disordered" evidence="1">
    <location>
        <begin position="75"/>
        <end position="95"/>
    </location>
</feature>
<feature type="compositionally biased region" description="Low complexity" evidence="1">
    <location>
        <begin position="84"/>
        <end position="95"/>
    </location>
</feature>
<gene>
    <name evidence="2" type="ORF">PGT21_001927</name>
</gene>
<organism evidence="2 3">
    <name type="scientific">Puccinia graminis f. sp. tritici</name>
    <dbReference type="NCBI Taxonomy" id="56615"/>
    <lineage>
        <taxon>Eukaryota</taxon>
        <taxon>Fungi</taxon>
        <taxon>Dikarya</taxon>
        <taxon>Basidiomycota</taxon>
        <taxon>Pucciniomycotina</taxon>
        <taxon>Pucciniomycetes</taxon>
        <taxon>Pucciniales</taxon>
        <taxon>Pucciniaceae</taxon>
        <taxon>Puccinia</taxon>
    </lineage>
</organism>
<reference evidence="2 3" key="1">
    <citation type="submission" date="2019-05" db="EMBL/GenBank/DDBJ databases">
        <title>Emergence of the Ug99 lineage of the wheat stem rust pathogen through somatic hybridization.</title>
        <authorList>
            <person name="Li F."/>
            <person name="Upadhyaya N.M."/>
            <person name="Sperschneider J."/>
            <person name="Matny O."/>
            <person name="Nguyen-Phuc H."/>
            <person name="Mago R."/>
            <person name="Raley C."/>
            <person name="Miller M.E."/>
            <person name="Silverstein K.A.T."/>
            <person name="Henningsen E."/>
            <person name="Hirsch C.D."/>
            <person name="Visser B."/>
            <person name="Pretorius Z.A."/>
            <person name="Steffenson B.J."/>
            <person name="Schwessinger B."/>
            <person name="Dodds P.N."/>
            <person name="Figueroa M."/>
        </authorList>
    </citation>
    <scope>NUCLEOTIDE SEQUENCE [LARGE SCALE GENOMIC DNA]</scope>
    <source>
        <strain evidence="2">21-0</strain>
    </source>
</reference>
<name>A0A5B0M3A9_PUCGR</name>
<evidence type="ECO:0000313" key="2">
    <source>
        <dbReference type="EMBL" id="KAA1071272.1"/>
    </source>
</evidence>
<evidence type="ECO:0000313" key="3">
    <source>
        <dbReference type="Proteomes" id="UP000324748"/>
    </source>
</evidence>